<protein>
    <recommendedName>
        <fullName evidence="3">Secreted protein</fullName>
    </recommendedName>
</protein>
<gene>
    <name evidence="1" type="ORF">MAR_017344</name>
</gene>
<organism evidence="1 2">
    <name type="scientific">Mya arenaria</name>
    <name type="common">Soft-shell clam</name>
    <dbReference type="NCBI Taxonomy" id="6604"/>
    <lineage>
        <taxon>Eukaryota</taxon>
        <taxon>Metazoa</taxon>
        <taxon>Spiralia</taxon>
        <taxon>Lophotrochozoa</taxon>
        <taxon>Mollusca</taxon>
        <taxon>Bivalvia</taxon>
        <taxon>Autobranchia</taxon>
        <taxon>Heteroconchia</taxon>
        <taxon>Euheterodonta</taxon>
        <taxon>Imparidentia</taxon>
        <taxon>Neoheterodontei</taxon>
        <taxon>Myida</taxon>
        <taxon>Myoidea</taxon>
        <taxon>Myidae</taxon>
        <taxon>Mya</taxon>
    </lineage>
</organism>
<sequence length="118" mass="13144">MPQFGRHSKPSKPQARTKMYRVYHSPSLLVLLSLVMSLLRAVCADWERVCTPFTRSFGAHPGGICGHRLDEMLDVLCVDGYNQYPSQSSGYGGRGHTDPFQPLPSVGSAHVFVIQYTF</sequence>
<evidence type="ECO:0000313" key="1">
    <source>
        <dbReference type="EMBL" id="WAR07386.1"/>
    </source>
</evidence>
<evidence type="ECO:0000313" key="2">
    <source>
        <dbReference type="Proteomes" id="UP001164746"/>
    </source>
</evidence>
<accession>A0ABY7EEY9</accession>
<reference evidence="1" key="1">
    <citation type="submission" date="2022-11" db="EMBL/GenBank/DDBJ databases">
        <title>Centuries of genome instability and evolution in soft-shell clam transmissible cancer (bioRxiv).</title>
        <authorList>
            <person name="Hart S.F.M."/>
            <person name="Yonemitsu M.A."/>
            <person name="Giersch R.M."/>
            <person name="Beal B.F."/>
            <person name="Arriagada G."/>
            <person name="Davis B.W."/>
            <person name="Ostrander E.A."/>
            <person name="Goff S.P."/>
            <person name="Metzger M.J."/>
        </authorList>
    </citation>
    <scope>NUCLEOTIDE SEQUENCE</scope>
    <source>
        <strain evidence="1">MELC-2E11</strain>
        <tissue evidence="1">Siphon/mantle</tissue>
    </source>
</reference>
<evidence type="ECO:0008006" key="3">
    <source>
        <dbReference type="Google" id="ProtNLM"/>
    </source>
</evidence>
<dbReference type="EMBL" id="CP111017">
    <property type="protein sequence ID" value="WAR07386.1"/>
    <property type="molecule type" value="Genomic_DNA"/>
</dbReference>
<keyword evidence="2" id="KW-1185">Reference proteome</keyword>
<name>A0ABY7EEY9_MYAAR</name>
<dbReference type="Proteomes" id="UP001164746">
    <property type="component" value="Chromosome 6"/>
</dbReference>
<proteinExistence type="predicted"/>